<reference evidence="5" key="1">
    <citation type="journal article" date="2012" name="Nature">
        <title>The oyster genome reveals stress adaptation and complexity of shell formation.</title>
        <authorList>
            <person name="Zhang G."/>
            <person name="Fang X."/>
            <person name="Guo X."/>
            <person name="Li L."/>
            <person name="Luo R."/>
            <person name="Xu F."/>
            <person name="Yang P."/>
            <person name="Zhang L."/>
            <person name="Wang X."/>
            <person name="Qi H."/>
            <person name="Xiong Z."/>
            <person name="Que H."/>
            <person name="Xie Y."/>
            <person name="Holland P.W."/>
            <person name="Paps J."/>
            <person name="Zhu Y."/>
            <person name="Wu F."/>
            <person name="Chen Y."/>
            <person name="Wang J."/>
            <person name="Peng C."/>
            <person name="Meng J."/>
            <person name="Yang L."/>
            <person name="Liu J."/>
            <person name="Wen B."/>
            <person name="Zhang N."/>
            <person name="Huang Z."/>
            <person name="Zhu Q."/>
            <person name="Feng Y."/>
            <person name="Mount A."/>
            <person name="Hedgecock D."/>
            <person name="Xu Z."/>
            <person name="Liu Y."/>
            <person name="Domazet-Loso T."/>
            <person name="Du Y."/>
            <person name="Sun X."/>
            <person name="Zhang S."/>
            <person name="Liu B."/>
            <person name="Cheng P."/>
            <person name="Jiang X."/>
            <person name="Li J."/>
            <person name="Fan D."/>
            <person name="Wang W."/>
            <person name="Fu W."/>
            <person name="Wang T."/>
            <person name="Wang B."/>
            <person name="Zhang J."/>
            <person name="Peng Z."/>
            <person name="Li Y."/>
            <person name="Li N."/>
            <person name="Wang J."/>
            <person name="Chen M."/>
            <person name="He Y."/>
            <person name="Tan F."/>
            <person name="Song X."/>
            <person name="Zheng Q."/>
            <person name="Huang R."/>
            <person name="Yang H."/>
            <person name="Du X."/>
            <person name="Chen L."/>
            <person name="Yang M."/>
            <person name="Gaffney P.M."/>
            <person name="Wang S."/>
            <person name="Luo L."/>
            <person name="She Z."/>
            <person name="Ming Y."/>
            <person name="Huang W."/>
            <person name="Zhang S."/>
            <person name="Huang B."/>
            <person name="Zhang Y."/>
            <person name="Qu T."/>
            <person name="Ni P."/>
            <person name="Miao G."/>
            <person name="Wang J."/>
            <person name="Wang Q."/>
            <person name="Steinberg C.E."/>
            <person name="Wang H."/>
            <person name="Li N."/>
            <person name="Qian L."/>
            <person name="Zhang G."/>
            <person name="Li Y."/>
            <person name="Yang H."/>
            <person name="Liu X."/>
            <person name="Wang J."/>
            <person name="Yin Y."/>
            <person name="Wang J."/>
        </authorList>
    </citation>
    <scope>NUCLEOTIDE SEQUENCE [LARGE SCALE GENOMIC DNA]</scope>
    <source>
        <strain evidence="5">05x7-T-G4-1.051#20</strain>
    </source>
</reference>
<dbReference type="GO" id="GO:0005737">
    <property type="term" value="C:cytoplasm"/>
    <property type="evidence" value="ECO:0007669"/>
    <property type="project" value="TreeGrafter"/>
</dbReference>
<accession>K1RIP7</accession>
<evidence type="ECO:0000256" key="2">
    <source>
        <dbReference type="ARBA" id="ARBA00022490"/>
    </source>
</evidence>
<protein>
    <submittedName>
        <fullName evidence="5">Nostrin</fullName>
    </submittedName>
</protein>
<dbReference type="SUPFAM" id="SSF103657">
    <property type="entry name" value="BAR/IMD domain-like"/>
    <property type="match status" value="1"/>
</dbReference>
<dbReference type="PANTHER" id="PTHR23065">
    <property type="entry name" value="PROLINE-SERINE-THREONINE PHOSPHATASE INTERACTING PROTEIN 1"/>
    <property type="match status" value="1"/>
</dbReference>
<proteinExistence type="predicted"/>
<keyword evidence="3" id="KW-0597">Phosphoprotein</keyword>
<keyword evidence="2" id="KW-0963">Cytoplasm</keyword>
<dbReference type="InterPro" id="IPR031160">
    <property type="entry name" value="F_BAR_dom"/>
</dbReference>
<dbReference type="HOGENOM" id="CLU_2401747_0_0_1"/>
<dbReference type="GO" id="GO:0043226">
    <property type="term" value="C:organelle"/>
    <property type="evidence" value="ECO:0007669"/>
    <property type="project" value="UniProtKB-ARBA"/>
</dbReference>
<dbReference type="PROSITE" id="PS51741">
    <property type="entry name" value="F_BAR"/>
    <property type="match status" value="1"/>
</dbReference>
<dbReference type="EMBL" id="JH818025">
    <property type="protein sequence ID" value="EKC41480.1"/>
    <property type="molecule type" value="Genomic_DNA"/>
</dbReference>
<evidence type="ECO:0000256" key="4">
    <source>
        <dbReference type="ARBA" id="ARBA00023212"/>
    </source>
</evidence>
<comment type="subcellular location">
    <subcellularLocation>
        <location evidence="1">Cytoplasm</location>
        <location evidence="1">Cytoskeleton</location>
    </subcellularLocation>
</comment>
<dbReference type="PANTHER" id="PTHR23065:SF7">
    <property type="entry name" value="NOSTRIN, ISOFORM H"/>
    <property type="match status" value="1"/>
</dbReference>
<dbReference type="GO" id="GO:0005886">
    <property type="term" value="C:plasma membrane"/>
    <property type="evidence" value="ECO:0007669"/>
    <property type="project" value="TreeGrafter"/>
</dbReference>
<evidence type="ECO:0000256" key="1">
    <source>
        <dbReference type="ARBA" id="ARBA00004245"/>
    </source>
</evidence>
<organism evidence="5">
    <name type="scientific">Magallana gigas</name>
    <name type="common">Pacific oyster</name>
    <name type="synonym">Crassostrea gigas</name>
    <dbReference type="NCBI Taxonomy" id="29159"/>
    <lineage>
        <taxon>Eukaryota</taxon>
        <taxon>Metazoa</taxon>
        <taxon>Spiralia</taxon>
        <taxon>Lophotrochozoa</taxon>
        <taxon>Mollusca</taxon>
        <taxon>Bivalvia</taxon>
        <taxon>Autobranchia</taxon>
        <taxon>Pteriomorphia</taxon>
        <taxon>Ostreida</taxon>
        <taxon>Ostreoidea</taxon>
        <taxon>Ostreidae</taxon>
        <taxon>Magallana</taxon>
    </lineage>
</organism>
<dbReference type="InterPro" id="IPR001060">
    <property type="entry name" value="FCH_dom"/>
</dbReference>
<name>K1RIP7_MAGGI</name>
<evidence type="ECO:0000256" key="3">
    <source>
        <dbReference type="ARBA" id="ARBA00022553"/>
    </source>
</evidence>
<dbReference type="InParanoid" id="K1RIP7"/>
<keyword evidence="4" id="KW-0206">Cytoskeleton</keyword>
<gene>
    <name evidence="5" type="ORF">CGI_10009416</name>
</gene>
<dbReference type="SMART" id="SM00055">
    <property type="entry name" value="FCH"/>
    <property type="match status" value="1"/>
</dbReference>
<evidence type="ECO:0000313" key="5">
    <source>
        <dbReference type="EMBL" id="EKC41480.1"/>
    </source>
</evidence>
<dbReference type="AlphaFoldDB" id="K1RIP7"/>
<dbReference type="InterPro" id="IPR027267">
    <property type="entry name" value="AH/BAR_dom_sf"/>
</dbReference>
<sequence>MPGYKEKIKRLSMKKEGLNGFEELRKYIKQGSEFCKDVSIIIQERADLEGHYAKNLNKLSQKLVKATTGNLGSLADGWRSVASVMEQEAELHK</sequence>
<dbReference type="Gene3D" id="1.20.1270.60">
    <property type="entry name" value="Arfaptin homology (AH) domain/BAR domain"/>
    <property type="match status" value="1"/>
</dbReference>
<dbReference type="Pfam" id="PF00611">
    <property type="entry name" value="FCH"/>
    <property type="match status" value="1"/>
</dbReference>